<proteinExistence type="predicted"/>
<comment type="caution">
    <text evidence="2">The sequence shown here is derived from an EMBL/GenBank/DDBJ whole genome shotgun (WGS) entry which is preliminary data.</text>
</comment>
<accession>A0AAD4U823</accession>
<feature type="compositionally biased region" description="Polar residues" evidence="1">
    <location>
        <begin position="1"/>
        <end position="11"/>
    </location>
</feature>
<dbReference type="AlphaFoldDB" id="A0AAD4U823"/>
<dbReference type="EMBL" id="JAKZEL010000011">
    <property type="protein sequence ID" value="KAI4539434.1"/>
    <property type="molecule type" value="Genomic_DNA"/>
</dbReference>
<protein>
    <submittedName>
        <fullName evidence="2">Uncharacterized protein</fullName>
    </submittedName>
</protein>
<keyword evidence="3" id="KW-1185">Reference proteome</keyword>
<name>A0AAD4U823_OVIAM</name>
<dbReference type="Proteomes" id="UP001214576">
    <property type="component" value="Unassembled WGS sequence"/>
</dbReference>
<feature type="region of interest" description="Disordered" evidence="1">
    <location>
        <begin position="1"/>
        <end position="34"/>
    </location>
</feature>
<sequence length="93" mass="10461">MDSPDWSTWNSDAAFESEDVAQPGAREGMGLRTNWAEDRGRPLVVRRPRSSRPPGSRRLDWNGRFLEPRDLRILDVLCGLSLLTAPPETAAKE</sequence>
<evidence type="ECO:0000313" key="2">
    <source>
        <dbReference type="EMBL" id="KAI4539434.1"/>
    </source>
</evidence>
<gene>
    <name evidence="2" type="ORF">MG293_010826</name>
</gene>
<organism evidence="2 3">
    <name type="scientific">Ovis ammon polii</name>
    <dbReference type="NCBI Taxonomy" id="230172"/>
    <lineage>
        <taxon>Eukaryota</taxon>
        <taxon>Metazoa</taxon>
        <taxon>Chordata</taxon>
        <taxon>Craniata</taxon>
        <taxon>Vertebrata</taxon>
        <taxon>Euteleostomi</taxon>
        <taxon>Mammalia</taxon>
        <taxon>Eutheria</taxon>
        <taxon>Laurasiatheria</taxon>
        <taxon>Artiodactyla</taxon>
        <taxon>Ruminantia</taxon>
        <taxon>Pecora</taxon>
        <taxon>Bovidae</taxon>
        <taxon>Caprinae</taxon>
        <taxon>Ovis</taxon>
    </lineage>
</organism>
<evidence type="ECO:0000313" key="3">
    <source>
        <dbReference type="Proteomes" id="UP001214576"/>
    </source>
</evidence>
<reference evidence="2" key="1">
    <citation type="submission" date="2022-03" db="EMBL/GenBank/DDBJ databases">
        <title>Genomic analyses of argali, domestic sheep and their hybrids provide insights into chromosomal evolution, heterosis and genetic basis of agronomic traits.</title>
        <authorList>
            <person name="Li M."/>
        </authorList>
    </citation>
    <scope>NUCLEOTIDE SEQUENCE</scope>
    <source>
        <strain evidence="2">CAU-MHL-2022a</strain>
        <tissue evidence="2">Skin</tissue>
    </source>
</reference>
<evidence type="ECO:0000256" key="1">
    <source>
        <dbReference type="SAM" id="MobiDB-lite"/>
    </source>
</evidence>